<dbReference type="AlphaFoldDB" id="A0A0R2X1A6"/>
<evidence type="ECO:0008006" key="3">
    <source>
        <dbReference type="Google" id="ProtNLM"/>
    </source>
</evidence>
<accession>A0A0R2X1A6</accession>
<dbReference type="PANTHER" id="PTHR30203:SF24">
    <property type="entry name" value="BLR4935 PROTEIN"/>
    <property type="match status" value="1"/>
</dbReference>
<comment type="caution">
    <text evidence="1">The sequence shown here is derived from an EMBL/GenBank/DDBJ whole genome shotgun (WGS) entry which is preliminary data.</text>
</comment>
<sequence>MLTRYSFVVACFFALQVSAQVDDELRAIAVEPTTLNSVLRSSARHFPTVQAAQAAIAEREGNRLAAEGVFDPRVDGGLYSRLGGFYDGTTADVGFYQSMPFMGAEVFADYSVSGGDFPIYEDQLVTTDFGQARVGVALSLLRDRDIDDRRFAVSKAQLETEIAEFGLLAEQINILQEAYIAYARWLISAELLVAYEELLNIAVVRGVALERQVEAGDVAEILLVENEQAVLQREGLVVESRRQVRLSAERLALYLRDDDGIVVFPNYAPSLAMPEQDEGFLETPVDELIEQALMNRPDIAVAKTLQTQFRLERRIAENLAKPRLDFRVYSARDFGSGTLRRQGTDTIADISFSIPLAIRTARGRAASADARLTGVGYELRLLIDEAQRDLRLSLVNLRATTELKEVALRELAVAQRLAEAELRRFEAGTSDYFLLNVRERSLGEAQLKRWQAELNHQVALANYYGISMDRKVLWGESADSAPQ</sequence>
<name>A0A0R2X1A6_9GAMM</name>
<evidence type="ECO:0000313" key="2">
    <source>
        <dbReference type="Proteomes" id="UP000052138"/>
    </source>
</evidence>
<organism evidence="1 2">
    <name type="scientific">OM182 bacterium BACL3 MAG-120924-bin41</name>
    <dbReference type="NCBI Taxonomy" id="1655632"/>
    <lineage>
        <taxon>Bacteria</taxon>
        <taxon>Pseudomonadati</taxon>
        <taxon>Pseudomonadota</taxon>
        <taxon>Gammaproteobacteria</taxon>
        <taxon>OMG group</taxon>
        <taxon>OM182 clade</taxon>
    </lineage>
</organism>
<dbReference type="InterPro" id="IPR010131">
    <property type="entry name" value="MdtP/NodT-like"/>
</dbReference>
<proteinExistence type="predicted"/>
<evidence type="ECO:0000313" key="1">
    <source>
        <dbReference type="EMBL" id="KRP27579.1"/>
    </source>
</evidence>
<reference evidence="1 2" key="1">
    <citation type="submission" date="2015-10" db="EMBL/GenBank/DDBJ databases">
        <title>Metagenome-Assembled Genomes uncover a global brackish microbiome.</title>
        <authorList>
            <person name="Hugerth L.W."/>
            <person name="Larsson J."/>
            <person name="Alneberg J."/>
            <person name="Lindh M.V."/>
            <person name="Legrand C."/>
            <person name="Pinhassi J."/>
            <person name="Andersson A.F."/>
        </authorList>
    </citation>
    <scope>NUCLEOTIDE SEQUENCE [LARGE SCALE GENOMIC DNA]</scope>
    <source>
        <strain evidence="1">BACL3 MAG-120924-bin41</strain>
    </source>
</reference>
<dbReference type="Gene3D" id="1.20.1600.10">
    <property type="entry name" value="Outer membrane efflux proteins (OEP)"/>
    <property type="match status" value="1"/>
</dbReference>
<protein>
    <recommendedName>
        <fullName evidence="3">Transporter</fullName>
    </recommendedName>
</protein>
<gene>
    <name evidence="1" type="ORF">ABS30_07850</name>
</gene>
<dbReference type="PANTHER" id="PTHR30203">
    <property type="entry name" value="OUTER MEMBRANE CATION EFFLUX PROTEIN"/>
    <property type="match status" value="1"/>
</dbReference>
<dbReference type="GO" id="GO:0015562">
    <property type="term" value="F:efflux transmembrane transporter activity"/>
    <property type="evidence" value="ECO:0007669"/>
    <property type="project" value="InterPro"/>
</dbReference>
<dbReference type="Proteomes" id="UP000052138">
    <property type="component" value="Unassembled WGS sequence"/>
</dbReference>
<dbReference type="SUPFAM" id="SSF56954">
    <property type="entry name" value="Outer membrane efflux proteins (OEP)"/>
    <property type="match status" value="1"/>
</dbReference>
<dbReference type="EMBL" id="LIDJ01000267">
    <property type="protein sequence ID" value="KRP27579.1"/>
    <property type="molecule type" value="Genomic_DNA"/>
</dbReference>